<feature type="compositionally biased region" description="Polar residues" evidence="6">
    <location>
        <begin position="165"/>
        <end position="197"/>
    </location>
</feature>
<feature type="domain" description="C2" evidence="7">
    <location>
        <begin position="424"/>
        <end position="560"/>
    </location>
</feature>
<evidence type="ECO:0000256" key="2">
    <source>
        <dbReference type="ARBA" id="ARBA00022692"/>
    </source>
</evidence>
<feature type="compositionally biased region" description="Acidic residues" evidence="6">
    <location>
        <begin position="686"/>
        <end position="699"/>
    </location>
</feature>
<dbReference type="EMBL" id="JBJQND010000008">
    <property type="protein sequence ID" value="KAL3867777.1"/>
    <property type="molecule type" value="Genomic_DNA"/>
</dbReference>
<dbReference type="CDD" id="cd04011">
    <property type="entry name" value="C2B_Ferlin"/>
    <property type="match status" value="1"/>
</dbReference>
<evidence type="ECO:0000313" key="8">
    <source>
        <dbReference type="EMBL" id="KAL3867777.1"/>
    </source>
</evidence>
<feature type="region of interest" description="Disordered" evidence="6">
    <location>
        <begin position="140"/>
        <end position="211"/>
    </location>
</feature>
<gene>
    <name evidence="8" type="ORF">ACJMK2_040627</name>
</gene>
<dbReference type="AlphaFoldDB" id="A0ABD3W1N2"/>
<dbReference type="FunFam" id="2.60.40.150:FF:000034">
    <property type="entry name" value="otoferlin isoform X2"/>
    <property type="match status" value="1"/>
</dbReference>
<evidence type="ECO:0000256" key="1">
    <source>
        <dbReference type="ARBA" id="ARBA00004167"/>
    </source>
</evidence>
<keyword evidence="3" id="KW-0677">Repeat</keyword>
<dbReference type="CDD" id="cd04018">
    <property type="entry name" value="C2C_Ferlin"/>
    <property type="match status" value="1"/>
</dbReference>
<dbReference type="CDD" id="cd08373">
    <property type="entry name" value="C2A_Ferlin"/>
    <property type="match status" value="1"/>
</dbReference>
<dbReference type="PANTHER" id="PTHR12546">
    <property type="entry name" value="FER-1-LIKE"/>
    <property type="match status" value="1"/>
</dbReference>
<dbReference type="Proteomes" id="UP001634394">
    <property type="component" value="Unassembled WGS sequence"/>
</dbReference>
<dbReference type="SMART" id="SM00239">
    <property type="entry name" value="C2"/>
    <property type="match status" value="3"/>
</dbReference>
<dbReference type="FunFam" id="2.60.40.150:FF:000138">
    <property type="entry name" value="Fer-1-like family member 6"/>
    <property type="match status" value="1"/>
</dbReference>
<evidence type="ECO:0000256" key="4">
    <source>
        <dbReference type="ARBA" id="ARBA00022989"/>
    </source>
</evidence>
<reference evidence="8 9" key="1">
    <citation type="submission" date="2024-11" db="EMBL/GenBank/DDBJ databases">
        <title>Chromosome-level genome assembly of the freshwater bivalve Anodonta woodiana.</title>
        <authorList>
            <person name="Chen X."/>
        </authorList>
    </citation>
    <scope>NUCLEOTIDE SEQUENCE [LARGE SCALE GENOMIC DNA]</scope>
    <source>
        <strain evidence="8">MN2024</strain>
        <tissue evidence="8">Gills</tissue>
    </source>
</reference>
<dbReference type="PROSITE" id="PS50004">
    <property type="entry name" value="C2"/>
    <property type="match status" value="3"/>
</dbReference>
<comment type="subcellular location">
    <subcellularLocation>
        <location evidence="1">Membrane</location>
        <topology evidence="1">Single-pass membrane protein</topology>
    </subcellularLocation>
</comment>
<feature type="region of interest" description="Disordered" evidence="6">
    <location>
        <begin position="669"/>
        <end position="716"/>
    </location>
</feature>
<dbReference type="InterPro" id="IPR037726">
    <property type="entry name" value="C2A_Ferlin"/>
</dbReference>
<dbReference type="Gene3D" id="2.60.40.150">
    <property type="entry name" value="C2 domain"/>
    <property type="match status" value="3"/>
</dbReference>
<feature type="domain" description="C2" evidence="7">
    <location>
        <begin position="265"/>
        <end position="386"/>
    </location>
</feature>
<evidence type="ECO:0000313" key="9">
    <source>
        <dbReference type="Proteomes" id="UP001634394"/>
    </source>
</evidence>
<evidence type="ECO:0000256" key="3">
    <source>
        <dbReference type="ARBA" id="ARBA00022737"/>
    </source>
</evidence>
<dbReference type="SMART" id="SM01202">
    <property type="entry name" value="FerI"/>
    <property type="match status" value="1"/>
</dbReference>
<keyword evidence="2" id="KW-0812">Transmembrane</keyword>
<feature type="compositionally biased region" description="Basic and acidic residues" evidence="6">
    <location>
        <begin position="140"/>
        <end position="151"/>
    </location>
</feature>
<dbReference type="InterPro" id="IPR035892">
    <property type="entry name" value="C2_domain_sf"/>
</dbReference>
<dbReference type="InterPro" id="IPR037721">
    <property type="entry name" value="Ferlin"/>
</dbReference>
<dbReference type="InterPro" id="IPR037722">
    <property type="entry name" value="C2C_Ferlin"/>
</dbReference>
<dbReference type="Pfam" id="PF00168">
    <property type="entry name" value="C2"/>
    <property type="match status" value="3"/>
</dbReference>
<organism evidence="8 9">
    <name type="scientific">Sinanodonta woodiana</name>
    <name type="common">Chinese pond mussel</name>
    <name type="synonym">Anodonta woodiana</name>
    <dbReference type="NCBI Taxonomy" id="1069815"/>
    <lineage>
        <taxon>Eukaryota</taxon>
        <taxon>Metazoa</taxon>
        <taxon>Spiralia</taxon>
        <taxon>Lophotrochozoa</taxon>
        <taxon>Mollusca</taxon>
        <taxon>Bivalvia</taxon>
        <taxon>Autobranchia</taxon>
        <taxon>Heteroconchia</taxon>
        <taxon>Palaeoheterodonta</taxon>
        <taxon>Unionida</taxon>
        <taxon>Unionoidea</taxon>
        <taxon>Unionidae</taxon>
        <taxon>Unioninae</taxon>
        <taxon>Sinanodonta</taxon>
    </lineage>
</organism>
<proteinExistence type="predicted"/>
<dbReference type="PANTHER" id="PTHR12546:SF60">
    <property type="entry name" value="MISFIRE, ISOFORM F"/>
    <property type="match status" value="1"/>
</dbReference>
<dbReference type="SMART" id="SM01201">
    <property type="entry name" value="FerB"/>
    <property type="match status" value="1"/>
</dbReference>
<dbReference type="GO" id="GO:0016020">
    <property type="term" value="C:membrane"/>
    <property type="evidence" value="ECO:0007669"/>
    <property type="project" value="UniProtKB-SubCell"/>
</dbReference>
<dbReference type="InterPro" id="IPR037720">
    <property type="entry name" value="C2B_Ferlin"/>
</dbReference>
<comment type="caution">
    <text evidence="8">The sequence shown here is derived from an EMBL/GenBank/DDBJ whole genome shotgun (WGS) entry which is preliminary data.</text>
</comment>
<keyword evidence="9" id="KW-1185">Reference proteome</keyword>
<dbReference type="InterPro" id="IPR012561">
    <property type="entry name" value="Ferlin_B-domain"/>
</dbReference>
<evidence type="ECO:0000259" key="7">
    <source>
        <dbReference type="PROSITE" id="PS50004"/>
    </source>
</evidence>
<dbReference type="Pfam" id="PF08150">
    <property type="entry name" value="FerB"/>
    <property type="match status" value="1"/>
</dbReference>
<dbReference type="Pfam" id="PF08151">
    <property type="entry name" value="FerI"/>
    <property type="match status" value="1"/>
</dbReference>
<accession>A0ABD3W1N2</accession>
<dbReference type="InterPro" id="IPR012968">
    <property type="entry name" value="FerIin_dom"/>
</dbReference>
<dbReference type="InterPro" id="IPR000008">
    <property type="entry name" value="C2_dom"/>
</dbReference>
<keyword evidence="5" id="KW-0472">Membrane</keyword>
<sequence>MALILHLKYAEHLRGKCEKQAKVSFRGVSHYTKIIENAEDSAMFDEIFQWPVARPIEKEEFIDIQLFNYNKYLSNKLIGTFRMILQELIEVGNVKISDSLLDANNVVMQTTLTFELTYNAPDGSVGMWRKGGFEKISKNDLRAPLTEEERNQMNMEISTEDDTESVSSQTKSVKGSRLSIASKNSGRSPKKQLTSVMKSMMSPKQRPRDVEDKQTLIDELEEGDNSLDARAAEVASMLSGTAGDKGLDEDETSEGSSLFGMLSLKRKFKAQSIEPFSLKAQDFQVCVTIIEARQLAGLNMDPLVCVQIGDQKKYTSVKESTNCPYYNEYFVFDFHMAPAMLFDKIITLMVLHSRNILLSGTLVGSFKIDVGTIYLAHDHQFYHKWAMLTDPEDMSGGLKGYLKCDIAVIGKGDSVKVPPRTDKDDDDIEANLLLPEGVSADRQQARFIIKIYRADGLPKMNTGIMANVKKALTGEGKDLVDPYVQVSFAGHRGKTTVKKGCYEPVWNEQIVFTEMFPPLCRRLKIQLRDSDKVNDVVIGTHFIDLAKIENEGEKGFMPTFGPTWVNLYGSTRDYSLLDEHTHLNDGLGEGVSFRGRILVAIKTEILDSIECGPATVEVEATQPIPESAAGHQEEYFLFGCFLEGSMIDRKMGDKPIHFELSIGNAGNVLDGYNPPSKKRKGSSSSEDTESTDEEGENNPEETIASDAPKWQSTVPPMKPISRDNVYYHLPYYEDKPCVYVREMFEDHRRRLYNTNILVKITEKLEDGLHEVNEMINQEQPFPERRLRGVFEELGAACSKCVSLVKGTGGGTATGKTRLDKERHKLLLRELDHLSTLARTMKATTNKNNIKEKMRSTQQYIFKIRELSEEPQHALPDIFLWMISGNKRIAYERIPARNIIYSVVDEERGKDCGKVQTLLLRLPGKKAVSQAGWTIQAKVQVLLWLGLSKHKKDFLSGLPKGYEETKAIKNASRLSGAPPPFIHYTVLVCPHMVSTTAGLSPIK</sequence>
<protein>
    <recommendedName>
        <fullName evidence="7">C2 domain-containing protein</fullName>
    </recommendedName>
</protein>
<keyword evidence="4" id="KW-1133">Transmembrane helix</keyword>
<evidence type="ECO:0000256" key="6">
    <source>
        <dbReference type="SAM" id="MobiDB-lite"/>
    </source>
</evidence>
<feature type="domain" description="C2" evidence="7">
    <location>
        <begin position="1"/>
        <end position="98"/>
    </location>
</feature>
<dbReference type="SUPFAM" id="SSF49562">
    <property type="entry name" value="C2 domain (Calcium/lipid-binding domain, CaLB)"/>
    <property type="match status" value="3"/>
</dbReference>
<evidence type="ECO:0000256" key="5">
    <source>
        <dbReference type="ARBA" id="ARBA00023136"/>
    </source>
</evidence>
<name>A0ABD3W1N2_SINWO</name>